<evidence type="ECO:0000256" key="5">
    <source>
        <dbReference type="ARBA" id="ARBA00023163"/>
    </source>
</evidence>
<protein>
    <submittedName>
        <fullName evidence="9">Sigma-70 family RNA polymerase sigma factor</fullName>
    </submittedName>
</protein>
<feature type="region of interest" description="Disordered" evidence="6">
    <location>
        <begin position="181"/>
        <end position="202"/>
    </location>
</feature>
<dbReference type="InterPro" id="IPR036388">
    <property type="entry name" value="WH-like_DNA-bd_sf"/>
</dbReference>
<comment type="caution">
    <text evidence="9">The sequence shown here is derived from an EMBL/GenBank/DDBJ whole genome shotgun (WGS) entry which is preliminary data.</text>
</comment>
<keyword evidence="4" id="KW-0238">DNA-binding</keyword>
<reference evidence="10" key="1">
    <citation type="journal article" date="2019" name="Int. J. Syst. Evol. Microbiol.">
        <title>The Global Catalogue of Microorganisms (GCM) 10K type strain sequencing project: providing services to taxonomists for standard genome sequencing and annotation.</title>
        <authorList>
            <consortium name="The Broad Institute Genomics Platform"/>
            <consortium name="The Broad Institute Genome Sequencing Center for Infectious Disease"/>
            <person name="Wu L."/>
            <person name="Ma J."/>
        </authorList>
    </citation>
    <scope>NUCLEOTIDE SEQUENCE [LARGE SCALE GENOMIC DNA]</scope>
    <source>
        <strain evidence="10">JCM 17440</strain>
    </source>
</reference>
<dbReference type="SUPFAM" id="SSF88659">
    <property type="entry name" value="Sigma3 and sigma4 domains of RNA polymerase sigma factors"/>
    <property type="match status" value="1"/>
</dbReference>
<dbReference type="Gene3D" id="1.10.1740.10">
    <property type="match status" value="1"/>
</dbReference>
<dbReference type="RefSeq" id="WP_344899081.1">
    <property type="nucleotide sequence ID" value="NZ_BAABAS010000012.1"/>
</dbReference>
<name>A0ABP8C7Q9_9ACTN</name>
<evidence type="ECO:0000256" key="4">
    <source>
        <dbReference type="ARBA" id="ARBA00023125"/>
    </source>
</evidence>
<feature type="domain" description="RNA polymerase sigma factor 70 region 4 type 2" evidence="8">
    <location>
        <begin position="114"/>
        <end position="165"/>
    </location>
</feature>
<evidence type="ECO:0000256" key="6">
    <source>
        <dbReference type="SAM" id="MobiDB-lite"/>
    </source>
</evidence>
<organism evidence="9 10">
    <name type="scientific">Actinomadura meridiana</name>
    <dbReference type="NCBI Taxonomy" id="559626"/>
    <lineage>
        <taxon>Bacteria</taxon>
        <taxon>Bacillati</taxon>
        <taxon>Actinomycetota</taxon>
        <taxon>Actinomycetes</taxon>
        <taxon>Streptosporangiales</taxon>
        <taxon>Thermomonosporaceae</taxon>
        <taxon>Actinomadura</taxon>
    </lineage>
</organism>
<accession>A0ABP8C7Q9</accession>
<dbReference type="SUPFAM" id="SSF88946">
    <property type="entry name" value="Sigma2 domain of RNA polymerase sigma factors"/>
    <property type="match status" value="1"/>
</dbReference>
<keyword evidence="5" id="KW-0804">Transcription</keyword>
<evidence type="ECO:0000313" key="9">
    <source>
        <dbReference type="EMBL" id="GAA4235096.1"/>
    </source>
</evidence>
<keyword evidence="10" id="KW-1185">Reference proteome</keyword>
<dbReference type="EMBL" id="BAABAS010000012">
    <property type="protein sequence ID" value="GAA4235096.1"/>
    <property type="molecule type" value="Genomic_DNA"/>
</dbReference>
<dbReference type="InterPro" id="IPR014284">
    <property type="entry name" value="RNA_pol_sigma-70_dom"/>
</dbReference>
<dbReference type="Proteomes" id="UP001501710">
    <property type="component" value="Unassembled WGS sequence"/>
</dbReference>
<keyword evidence="2" id="KW-0805">Transcription regulation</keyword>
<evidence type="ECO:0000256" key="3">
    <source>
        <dbReference type="ARBA" id="ARBA00023082"/>
    </source>
</evidence>
<dbReference type="InterPro" id="IPR039425">
    <property type="entry name" value="RNA_pol_sigma-70-like"/>
</dbReference>
<evidence type="ECO:0000313" key="10">
    <source>
        <dbReference type="Proteomes" id="UP001501710"/>
    </source>
</evidence>
<feature type="domain" description="RNA polymerase sigma-70 region 2" evidence="7">
    <location>
        <begin position="25"/>
        <end position="86"/>
    </location>
</feature>
<dbReference type="Gene3D" id="1.10.10.10">
    <property type="entry name" value="Winged helix-like DNA-binding domain superfamily/Winged helix DNA-binding domain"/>
    <property type="match status" value="1"/>
</dbReference>
<dbReference type="InterPro" id="IPR007627">
    <property type="entry name" value="RNA_pol_sigma70_r2"/>
</dbReference>
<dbReference type="InterPro" id="IPR013325">
    <property type="entry name" value="RNA_pol_sigma_r2"/>
</dbReference>
<dbReference type="PANTHER" id="PTHR43133">
    <property type="entry name" value="RNA POLYMERASE ECF-TYPE SIGMA FACTO"/>
    <property type="match status" value="1"/>
</dbReference>
<dbReference type="PANTHER" id="PTHR43133:SF52">
    <property type="entry name" value="ECF RNA POLYMERASE SIGMA FACTOR SIGL"/>
    <property type="match status" value="1"/>
</dbReference>
<evidence type="ECO:0000259" key="8">
    <source>
        <dbReference type="Pfam" id="PF08281"/>
    </source>
</evidence>
<dbReference type="InterPro" id="IPR013249">
    <property type="entry name" value="RNA_pol_sigma70_r4_t2"/>
</dbReference>
<evidence type="ECO:0000256" key="1">
    <source>
        <dbReference type="ARBA" id="ARBA00010641"/>
    </source>
</evidence>
<proteinExistence type="inferred from homology"/>
<dbReference type="Pfam" id="PF08281">
    <property type="entry name" value="Sigma70_r4_2"/>
    <property type="match status" value="1"/>
</dbReference>
<sequence>MSTSASPPTSASQIAAIQLRNERGTLLRYVASLVSPDLHQAEDIVQETLLRAWLRADRLDWQERPIRPWLFRTARNLALDNWRKERSVPVGIAWPGWQAPDGDDFTDGVADRDWLMPALRKLPRPHHEVLVYVHMFGFGGAEAARVLRIPRGTVKSRTHNALRSLRRELRLPDAGDDALQLSDAGDDTLRLPDAGDDARTAA</sequence>
<keyword evidence="3" id="KW-0731">Sigma factor</keyword>
<gene>
    <name evidence="9" type="ORF">GCM10022254_41590</name>
</gene>
<dbReference type="Pfam" id="PF04542">
    <property type="entry name" value="Sigma70_r2"/>
    <property type="match status" value="1"/>
</dbReference>
<dbReference type="NCBIfam" id="TIGR02937">
    <property type="entry name" value="sigma70-ECF"/>
    <property type="match status" value="1"/>
</dbReference>
<evidence type="ECO:0000256" key="2">
    <source>
        <dbReference type="ARBA" id="ARBA00023015"/>
    </source>
</evidence>
<comment type="similarity">
    <text evidence="1">Belongs to the sigma-70 factor family. ECF subfamily.</text>
</comment>
<dbReference type="InterPro" id="IPR013324">
    <property type="entry name" value="RNA_pol_sigma_r3/r4-like"/>
</dbReference>
<evidence type="ECO:0000259" key="7">
    <source>
        <dbReference type="Pfam" id="PF04542"/>
    </source>
</evidence>